<comment type="caution">
    <text evidence="2">The sequence shown here is derived from an EMBL/GenBank/DDBJ whole genome shotgun (WGS) entry which is preliminary data.</text>
</comment>
<gene>
    <name evidence="2" type="ORF">RFULGI_LOCUS7018</name>
</gene>
<dbReference type="Proteomes" id="UP000789396">
    <property type="component" value="Unassembled WGS sequence"/>
</dbReference>
<accession>A0A9N9CUB4</accession>
<dbReference type="OrthoDB" id="10474983at2759"/>
<feature type="non-terminal residue" evidence="2">
    <location>
        <position position="135"/>
    </location>
</feature>
<feature type="region of interest" description="Disordered" evidence="1">
    <location>
        <begin position="85"/>
        <end position="135"/>
    </location>
</feature>
<feature type="compositionally biased region" description="Basic and acidic residues" evidence="1">
    <location>
        <begin position="87"/>
        <end position="96"/>
    </location>
</feature>
<keyword evidence="3" id="KW-1185">Reference proteome</keyword>
<dbReference type="AlphaFoldDB" id="A0A9N9CUB4"/>
<evidence type="ECO:0000313" key="2">
    <source>
        <dbReference type="EMBL" id="CAG8612100.1"/>
    </source>
</evidence>
<name>A0A9N9CUB4_9GLOM</name>
<protein>
    <submittedName>
        <fullName evidence="2">10587_t:CDS:1</fullName>
    </submittedName>
</protein>
<reference evidence="2" key="1">
    <citation type="submission" date="2021-06" db="EMBL/GenBank/DDBJ databases">
        <authorList>
            <person name="Kallberg Y."/>
            <person name="Tangrot J."/>
            <person name="Rosling A."/>
        </authorList>
    </citation>
    <scope>NUCLEOTIDE SEQUENCE</scope>
    <source>
        <strain evidence="2">IN212</strain>
    </source>
</reference>
<evidence type="ECO:0000256" key="1">
    <source>
        <dbReference type="SAM" id="MobiDB-lite"/>
    </source>
</evidence>
<organism evidence="2 3">
    <name type="scientific">Racocetra fulgida</name>
    <dbReference type="NCBI Taxonomy" id="60492"/>
    <lineage>
        <taxon>Eukaryota</taxon>
        <taxon>Fungi</taxon>
        <taxon>Fungi incertae sedis</taxon>
        <taxon>Mucoromycota</taxon>
        <taxon>Glomeromycotina</taxon>
        <taxon>Glomeromycetes</taxon>
        <taxon>Diversisporales</taxon>
        <taxon>Gigasporaceae</taxon>
        <taxon>Racocetra</taxon>
    </lineage>
</organism>
<evidence type="ECO:0000313" key="3">
    <source>
        <dbReference type="Proteomes" id="UP000789396"/>
    </source>
</evidence>
<proteinExistence type="predicted"/>
<sequence>MLQDLTISVQATDIDYTNSFNTNYNKQEGTTTIPDVSSDIDLIAEEIESSTPWAIKRQRNLTPKPPNQEDYIYLITKEEQVTSIEHTQNKKGKETFKPNIESNIKNECNLEDEKKLSDEEERESSDEDKSLEELD</sequence>
<dbReference type="EMBL" id="CAJVPZ010009716">
    <property type="protein sequence ID" value="CAG8612100.1"/>
    <property type="molecule type" value="Genomic_DNA"/>
</dbReference>